<dbReference type="RefSeq" id="XP_019087393.1">
    <property type="nucleotide sequence ID" value="XM_019231848.1"/>
</dbReference>
<sequence>MTKSFQLSVTVLCIVTLLCICNIGMAMGQRMVPVRCHDMLTWGECTPVNCAFVCILKRQGKGGCIQAYDNRPACVCYYTCLRPDPSS</sequence>
<evidence type="ECO:0000313" key="7">
    <source>
        <dbReference type="Proteomes" id="UP000694864"/>
    </source>
</evidence>
<dbReference type="Proteomes" id="UP000694864">
    <property type="component" value="Chromosome 11"/>
</dbReference>
<organism evidence="7 8">
    <name type="scientific">Camelina sativa</name>
    <name type="common">False flax</name>
    <name type="synonym">Myagrum sativum</name>
    <dbReference type="NCBI Taxonomy" id="90675"/>
    <lineage>
        <taxon>Eukaryota</taxon>
        <taxon>Viridiplantae</taxon>
        <taxon>Streptophyta</taxon>
        <taxon>Embryophyta</taxon>
        <taxon>Tracheophyta</taxon>
        <taxon>Spermatophyta</taxon>
        <taxon>Magnoliopsida</taxon>
        <taxon>eudicotyledons</taxon>
        <taxon>Gunneridae</taxon>
        <taxon>Pentapetalae</taxon>
        <taxon>rosids</taxon>
        <taxon>malvids</taxon>
        <taxon>Brassicales</taxon>
        <taxon>Brassicaceae</taxon>
        <taxon>Camelineae</taxon>
        <taxon>Camelina</taxon>
    </lineage>
</organism>
<evidence type="ECO:0000313" key="8">
    <source>
        <dbReference type="RefSeq" id="XP_019087393.1"/>
    </source>
</evidence>
<keyword evidence="6" id="KW-0732">Signal</keyword>
<gene>
    <name evidence="8" type="primary">LOC104727924</name>
</gene>
<keyword evidence="4" id="KW-0611">Plant defense</keyword>
<dbReference type="Pfam" id="PF07333">
    <property type="entry name" value="SLR1-BP"/>
    <property type="match status" value="1"/>
</dbReference>
<evidence type="ECO:0000256" key="3">
    <source>
        <dbReference type="ARBA" id="ARBA00022577"/>
    </source>
</evidence>
<feature type="signal peptide" evidence="6">
    <location>
        <begin position="1"/>
        <end position="28"/>
    </location>
</feature>
<dbReference type="InterPro" id="IPR010851">
    <property type="entry name" value="DEFL"/>
</dbReference>
<evidence type="ECO:0000256" key="6">
    <source>
        <dbReference type="SAM" id="SignalP"/>
    </source>
</evidence>
<evidence type="ECO:0000256" key="2">
    <source>
        <dbReference type="ARBA" id="ARBA00022529"/>
    </source>
</evidence>
<evidence type="ECO:0000256" key="5">
    <source>
        <dbReference type="ARBA" id="ARBA00023157"/>
    </source>
</evidence>
<comment type="similarity">
    <text evidence="1">Belongs to the DEFL family.</text>
</comment>
<protein>
    <submittedName>
        <fullName evidence="8">Defensin-like protein 139</fullName>
    </submittedName>
</protein>
<keyword evidence="7" id="KW-1185">Reference proteome</keyword>
<evidence type="ECO:0000256" key="1">
    <source>
        <dbReference type="ARBA" id="ARBA00006722"/>
    </source>
</evidence>
<feature type="chain" id="PRO_5046096779" evidence="6">
    <location>
        <begin position="29"/>
        <end position="87"/>
    </location>
</feature>
<keyword evidence="2" id="KW-0929">Antimicrobial</keyword>
<evidence type="ECO:0000256" key="4">
    <source>
        <dbReference type="ARBA" id="ARBA00022821"/>
    </source>
</evidence>
<name>A0ABM1QKV5_CAMSA</name>
<keyword evidence="5" id="KW-1015">Disulfide bond</keyword>
<keyword evidence="3" id="KW-0295">Fungicide</keyword>
<dbReference type="GeneID" id="104727924"/>
<accession>A0ABM1QKV5</accession>
<reference evidence="7" key="1">
    <citation type="journal article" date="2014" name="Nat. Commun.">
        <title>The emerging biofuel crop Camelina sativa retains a highly undifferentiated hexaploid genome structure.</title>
        <authorList>
            <person name="Kagale S."/>
            <person name="Koh C."/>
            <person name="Nixon J."/>
            <person name="Bollina V."/>
            <person name="Clarke W.E."/>
            <person name="Tuteja R."/>
            <person name="Spillane C."/>
            <person name="Robinson S.J."/>
            <person name="Links M.G."/>
            <person name="Clarke C."/>
            <person name="Higgins E.E."/>
            <person name="Huebert T."/>
            <person name="Sharpe A.G."/>
            <person name="Parkin I.A."/>
        </authorList>
    </citation>
    <scope>NUCLEOTIDE SEQUENCE [LARGE SCALE GENOMIC DNA]</scope>
    <source>
        <strain evidence="7">cv. DH55</strain>
    </source>
</reference>
<proteinExistence type="inferred from homology"/>
<reference evidence="8" key="2">
    <citation type="submission" date="2025-08" db="UniProtKB">
        <authorList>
            <consortium name="RefSeq"/>
        </authorList>
    </citation>
    <scope>IDENTIFICATION</scope>
    <source>
        <tissue evidence="8">Leaf</tissue>
    </source>
</reference>